<dbReference type="EMBL" id="CP003333">
    <property type="protein sequence ID" value="AFL69637.1"/>
    <property type="molecule type" value="Genomic_DNA"/>
</dbReference>
<keyword evidence="3" id="KW-1185">Reference proteome</keyword>
<keyword evidence="1" id="KW-0472">Membrane</keyword>
<dbReference type="RefSeq" id="WP_014770500.1">
    <property type="nucleotide sequence ID" value="NC_018002.1"/>
</dbReference>
<dbReference type="STRING" id="760154.Sulba_2369"/>
<dbReference type="AlphaFoldDB" id="I3Y0B3"/>
<dbReference type="eggNOG" id="COG4314">
    <property type="taxonomic scope" value="Bacteria"/>
</dbReference>
<keyword evidence="1" id="KW-0812">Transmembrane</keyword>
<name>I3Y0B3_SULBS</name>
<evidence type="ECO:0000313" key="3">
    <source>
        <dbReference type="Proteomes" id="UP000006176"/>
    </source>
</evidence>
<gene>
    <name evidence="2" type="ordered locus">Sulba_2369</name>
</gene>
<proteinExistence type="predicted"/>
<dbReference type="PATRIC" id="fig|760154.4.peg.2364"/>
<evidence type="ECO:0000256" key="1">
    <source>
        <dbReference type="SAM" id="Phobius"/>
    </source>
</evidence>
<accession>I3Y0B3</accession>
<sequence>MKKSTFILIAFPLIALVFLFSYYAKVNQKPDEINNKAQLPLEFKDNTLQCPQCHMYLVGKKDTAQFITSKGKTYFFDDIGCFVLWQAEQKIELEGGKLWVFSRDSKRYIDGFDAWYSLRDETPMQYGFGAYEGKKEAFVGYEQMRLRMLRGENMSDPRVRKLLVEER</sequence>
<evidence type="ECO:0000313" key="2">
    <source>
        <dbReference type="EMBL" id="AFL69637.1"/>
    </source>
</evidence>
<dbReference type="Proteomes" id="UP000006176">
    <property type="component" value="Chromosome"/>
</dbReference>
<dbReference type="HOGENOM" id="CLU_134271_0_0_7"/>
<keyword evidence="1" id="KW-1133">Transmembrane helix</keyword>
<dbReference type="OrthoDB" id="8560674at2"/>
<evidence type="ECO:0008006" key="4">
    <source>
        <dbReference type="Google" id="ProtNLM"/>
    </source>
</evidence>
<reference evidence="2 3" key="1">
    <citation type="submission" date="2012-06" db="EMBL/GenBank/DDBJ databases">
        <title>Complete sequence of Sulfurospirillum barnesii SES-3.</title>
        <authorList>
            <consortium name="US DOE Joint Genome Institute"/>
            <person name="Lucas S."/>
            <person name="Han J."/>
            <person name="Lapidus A."/>
            <person name="Cheng J.-F."/>
            <person name="Goodwin L."/>
            <person name="Pitluck S."/>
            <person name="Peters L."/>
            <person name="Ovchinnikova G."/>
            <person name="Lu M."/>
            <person name="Detter J.C."/>
            <person name="Han C."/>
            <person name="Tapia R."/>
            <person name="Land M."/>
            <person name="Hauser L."/>
            <person name="Kyrpides N."/>
            <person name="Ivanova N."/>
            <person name="Pagani I."/>
            <person name="Stolz J."/>
            <person name="Arkin A."/>
            <person name="Dehal P."/>
            <person name="Oremland R."/>
            <person name="Saltikov C."/>
            <person name="Basu P."/>
            <person name="Hollibaugh J."/>
            <person name="Newman D."/>
            <person name="Stolyar S."/>
            <person name="Hazen T."/>
            <person name="Woyke T."/>
        </authorList>
    </citation>
    <scope>NUCLEOTIDE SEQUENCE [LARGE SCALE GENOMIC DNA]</scope>
    <source>
        <strain evidence="3">ATCC 700032 / DSM 10660 / SES-3</strain>
    </source>
</reference>
<protein>
    <recommendedName>
        <fullName evidence="4">NosL</fullName>
    </recommendedName>
</protein>
<dbReference type="SUPFAM" id="SSF160387">
    <property type="entry name" value="NosL/MerB-like"/>
    <property type="match status" value="1"/>
</dbReference>
<feature type="transmembrane region" description="Helical" evidence="1">
    <location>
        <begin position="6"/>
        <end position="24"/>
    </location>
</feature>
<dbReference type="KEGG" id="sba:Sulba_2369"/>
<organism evidence="2 3">
    <name type="scientific">Sulfurospirillum barnesii (strain ATCC 700032 / DSM 10660 / SES-3)</name>
    <dbReference type="NCBI Taxonomy" id="760154"/>
    <lineage>
        <taxon>Bacteria</taxon>
        <taxon>Pseudomonadati</taxon>
        <taxon>Campylobacterota</taxon>
        <taxon>Epsilonproteobacteria</taxon>
        <taxon>Campylobacterales</taxon>
        <taxon>Sulfurospirillaceae</taxon>
        <taxon>Sulfurospirillum</taxon>
    </lineage>
</organism>